<sequence precursor="true">MNFAFMCKEKTGSTNIKVAVIGAGPAGLAAAGYLACQGYSVDVYDKLPHPGGLMVFAIPPWRIPRSRVLEGVRDLEKRLGVRFITRTKVYASPEPAHEEGDGFVEKTLSLEEIVGSYDLVLLSTGTWRSKIPRIPGSDAKGVESALEYVHGFRLYELGLAASKPFPGKRVVVVGGGYSAIDAAEQAVREGAEAYLVYRRTVKEAPAGLFEVERVKRLGVEFMELVSPVEIISENGAVKAVKLQRMQLGPPDETGRPQPIPVPGSEIVVEADRVVFATGETPTPPLPQSEEYMGRLGIKLKKDGSIVVNQIMQTGNPKVFAAGDVVHGPSKVGPAIRSGFYAARYMHNWIQVRLATARAR</sequence>
<dbReference type="KEGG" id="dmu:Desmu_0061"/>
<dbReference type="PRINTS" id="PR00469">
    <property type="entry name" value="PNDRDTASEII"/>
</dbReference>
<dbReference type="Gene3D" id="3.50.50.60">
    <property type="entry name" value="FAD/NAD(P)-binding domain"/>
    <property type="match status" value="3"/>
</dbReference>
<dbReference type="SUPFAM" id="SSF51971">
    <property type="entry name" value="Nucleotide-binding domain"/>
    <property type="match status" value="1"/>
</dbReference>
<dbReference type="Pfam" id="PF07992">
    <property type="entry name" value="Pyr_redox_2"/>
    <property type="match status" value="1"/>
</dbReference>
<keyword evidence="3" id="KW-1185">Reference proteome</keyword>
<dbReference type="InterPro" id="IPR036188">
    <property type="entry name" value="FAD/NAD-bd_sf"/>
</dbReference>
<reference evidence="2 3" key="2">
    <citation type="journal article" date="2011" name="Stand. Genomic Sci.">
        <title>Complete genome sequence of Desulfurococcus mucosus type strain (O7/1).</title>
        <authorList>
            <person name="Wirth R."/>
            <person name="Chertkov O."/>
            <person name="Held B."/>
            <person name="Lapidus A."/>
            <person name="Nolan M."/>
            <person name="Lucas S."/>
            <person name="Hammon N."/>
            <person name="Deshpande S."/>
            <person name="Cheng J.F."/>
            <person name="Tapia R."/>
            <person name="Han C."/>
            <person name="Goodwin L."/>
            <person name="Pitluck S."/>
            <person name="Liolios K."/>
            <person name="Ioanna P."/>
            <person name="Ivanova N."/>
            <person name="Mavromatis K."/>
            <person name="Mikhailova N."/>
            <person name="Pati A."/>
            <person name="Chen A."/>
            <person name="Palaniappan K."/>
            <person name="Land M."/>
            <person name="Hauser L."/>
            <person name="Chang Y.J."/>
            <person name="Jeffries C.D."/>
            <person name="Bilek Y."/>
            <person name="Hader T."/>
            <person name="Rohde M."/>
            <person name="Spring S."/>
            <person name="Sikorski J."/>
            <person name="Goker M."/>
            <person name="Woyke T."/>
            <person name="Bristow J."/>
            <person name="Eisen J.A."/>
            <person name="Markowitz V."/>
            <person name="Hugenholtz P."/>
            <person name="Kyrpides N.C."/>
            <person name="Klenk H.P."/>
        </authorList>
    </citation>
    <scope>NUCLEOTIDE SEQUENCE [LARGE SCALE GENOMIC DNA]</scope>
    <source>
        <strain evidence="3">ATCC 35584 / DSM 2162 / JCM 9187 / O7/1</strain>
    </source>
</reference>
<dbReference type="PRINTS" id="PR00368">
    <property type="entry name" value="FADPNR"/>
</dbReference>
<keyword evidence="2" id="KW-0560">Oxidoreductase</keyword>
<dbReference type="STRING" id="765177.Desmu_0061"/>
<proteinExistence type="predicted"/>
<dbReference type="eggNOG" id="arCOG01292">
    <property type="taxonomic scope" value="Archaea"/>
</dbReference>
<dbReference type="EC" id="1.8.1.-" evidence="2"/>
<name>E8RAH0_DESM0</name>
<feature type="domain" description="FAD/NAD(P)-binding" evidence="1">
    <location>
        <begin position="17"/>
        <end position="338"/>
    </location>
</feature>
<dbReference type="EMBL" id="CP002363">
    <property type="protein sequence ID" value="ADV64380.1"/>
    <property type="molecule type" value="Genomic_DNA"/>
</dbReference>
<gene>
    <name evidence="2" type="ordered locus">Desmu_0061</name>
</gene>
<dbReference type="InterPro" id="IPR023753">
    <property type="entry name" value="FAD/NAD-binding_dom"/>
</dbReference>
<dbReference type="HOGENOM" id="CLU_000422_3_3_2"/>
<organism evidence="2 3">
    <name type="scientific">Desulfurococcus mucosus (strain ATCC 35584 / DSM 2162 / JCM 9187 / O7/1)</name>
    <dbReference type="NCBI Taxonomy" id="765177"/>
    <lineage>
        <taxon>Archaea</taxon>
        <taxon>Thermoproteota</taxon>
        <taxon>Thermoprotei</taxon>
        <taxon>Desulfurococcales</taxon>
        <taxon>Desulfurococcaceae</taxon>
        <taxon>Desulfurococcus</taxon>
    </lineage>
</organism>
<dbReference type="NCBIfam" id="NF009409">
    <property type="entry name" value="PRK12770.1"/>
    <property type="match status" value="1"/>
</dbReference>
<protein>
    <submittedName>
        <fullName evidence="2">Sulfide dehydrogenase (Flavoprotein) subunit SudA</fullName>
        <ecNumber evidence="2">1.8.1.-</ecNumber>
    </submittedName>
</protein>
<dbReference type="AlphaFoldDB" id="E8RAH0"/>
<dbReference type="GeneID" id="10152742"/>
<reference evidence="3" key="1">
    <citation type="submission" date="2010-11" db="EMBL/GenBank/DDBJ databases">
        <title>The complete genome of Desulfurococcus mucosus DSM 2162.</title>
        <authorList>
            <consortium name="US DOE Joint Genome Institute (JGI-PGF)"/>
            <person name="Lucas S."/>
            <person name="Copeland A."/>
            <person name="Lapidus A."/>
            <person name="Bruce D."/>
            <person name="Goodwin L."/>
            <person name="Pitluck S."/>
            <person name="Kyrpides N."/>
            <person name="Mavromatis K."/>
            <person name="Pagani I."/>
            <person name="Ivanova N."/>
            <person name="Ovchinnikova G."/>
            <person name="Chertkov O."/>
            <person name="Held B."/>
            <person name="Brettin T."/>
            <person name="Detter J.C."/>
            <person name="Tapia R."/>
            <person name="Han C."/>
            <person name="Land M."/>
            <person name="Hauser L."/>
            <person name="Markowitz V."/>
            <person name="Cheng J.-F."/>
            <person name="Hugenholtz P."/>
            <person name="Woyke T."/>
            <person name="Wu D."/>
            <person name="Wirth R."/>
            <person name="Bilek Y."/>
            <person name="Hader T."/>
            <person name="Klenk H.-P."/>
            <person name="Eisen J.A."/>
        </authorList>
    </citation>
    <scope>NUCLEOTIDE SEQUENCE [LARGE SCALE GENOMIC DNA]</scope>
    <source>
        <strain evidence="3">ATCC 35584 / DSM 2162 / JCM 9187 / O7/1</strain>
    </source>
</reference>
<dbReference type="PANTHER" id="PTHR42783:SF3">
    <property type="entry name" value="GLUTAMATE SYNTHASE [NADPH] SMALL CHAIN-RELATED"/>
    <property type="match status" value="1"/>
</dbReference>
<dbReference type="GO" id="GO:0016491">
    <property type="term" value="F:oxidoreductase activity"/>
    <property type="evidence" value="ECO:0007669"/>
    <property type="project" value="UniProtKB-KW"/>
</dbReference>
<evidence type="ECO:0000259" key="1">
    <source>
        <dbReference type="Pfam" id="PF07992"/>
    </source>
</evidence>
<accession>E8RAH0</accession>
<evidence type="ECO:0000313" key="3">
    <source>
        <dbReference type="Proteomes" id="UP000001068"/>
    </source>
</evidence>
<evidence type="ECO:0000313" key="2">
    <source>
        <dbReference type="EMBL" id="ADV64380.1"/>
    </source>
</evidence>
<dbReference type="Proteomes" id="UP000001068">
    <property type="component" value="Chromosome"/>
</dbReference>
<dbReference type="PANTHER" id="PTHR42783">
    <property type="entry name" value="GLUTAMATE SYNTHASE [NADPH] SMALL CHAIN"/>
    <property type="match status" value="1"/>
</dbReference>
<dbReference type="RefSeq" id="WP_013561602.1">
    <property type="nucleotide sequence ID" value="NC_014961.1"/>
</dbReference>